<evidence type="ECO:0000313" key="2">
    <source>
        <dbReference type="Proteomes" id="UP000772434"/>
    </source>
</evidence>
<sequence>MPGASEAERNIRDQALRARRDAGLTVVPEPFDVFVDGQDPDSEGDEYLHSELVYRPHVPAIPPDWVEITEVYGYEAEEEVEEWEVTWGRYQIGPGACMRTFDSNLAHDLITSRSTSLHSCSSVSSSSIFSSMDSDLESSLEFCWTHGLERSCCFLV</sequence>
<keyword evidence="2" id="KW-1185">Reference proteome</keyword>
<dbReference type="EMBL" id="JADNRY010000024">
    <property type="protein sequence ID" value="KAF9072443.1"/>
    <property type="molecule type" value="Genomic_DNA"/>
</dbReference>
<dbReference type="Proteomes" id="UP000772434">
    <property type="component" value="Unassembled WGS sequence"/>
</dbReference>
<evidence type="ECO:0000313" key="1">
    <source>
        <dbReference type="EMBL" id="KAF9072443.1"/>
    </source>
</evidence>
<reference evidence="1" key="1">
    <citation type="submission" date="2020-11" db="EMBL/GenBank/DDBJ databases">
        <authorList>
            <consortium name="DOE Joint Genome Institute"/>
            <person name="Ahrendt S."/>
            <person name="Riley R."/>
            <person name="Andreopoulos W."/>
            <person name="Labutti K."/>
            <person name="Pangilinan J."/>
            <person name="Ruiz-Duenas F.J."/>
            <person name="Barrasa J.M."/>
            <person name="Sanchez-Garcia M."/>
            <person name="Camarero S."/>
            <person name="Miyauchi S."/>
            <person name="Serrano A."/>
            <person name="Linde D."/>
            <person name="Babiker R."/>
            <person name="Drula E."/>
            <person name="Ayuso-Fernandez I."/>
            <person name="Pacheco R."/>
            <person name="Padilla G."/>
            <person name="Ferreira P."/>
            <person name="Barriuso J."/>
            <person name="Kellner H."/>
            <person name="Castanera R."/>
            <person name="Alfaro M."/>
            <person name="Ramirez L."/>
            <person name="Pisabarro A.G."/>
            <person name="Kuo A."/>
            <person name="Tritt A."/>
            <person name="Lipzen A."/>
            <person name="He G."/>
            <person name="Yan M."/>
            <person name="Ng V."/>
            <person name="Cullen D."/>
            <person name="Martin F."/>
            <person name="Rosso M.-N."/>
            <person name="Henrissat B."/>
            <person name="Hibbett D."/>
            <person name="Martinez A.T."/>
            <person name="Grigoriev I.V."/>
        </authorList>
    </citation>
    <scope>NUCLEOTIDE SEQUENCE</scope>
    <source>
        <strain evidence="1">AH 40177</strain>
    </source>
</reference>
<organism evidence="1 2">
    <name type="scientific">Rhodocollybia butyracea</name>
    <dbReference type="NCBI Taxonomy" id="206335"/>
    <lineage>
        <taxon>Eukaryota</taxon>
        <taxon>Fungi</taxon>
        <taxon>Dikarya</taxon>
        <taxon>Basidiomycota</taxon>
        <taxon>Agaricomycotina</taxon>
        <taxon>Agaricomycetes</taxon>
        <taxon>Agaricomycetidae</taxon>
        <taxon>Agaricales</taxon>
        <taxon>Marasmiineae</taxon>
        <taxon>Omphalotaceae</taxon>
        <taxon>Rhodocollybia</taxon>
    </lineage>
</organism>
<comment type="caution">
    <text evidence="1">The sequence shown here is derived from an EMBL/GenBank/DDBJ whole genome shotgun (WGS) entry which is preliminary data.</text>
</comment>
<proteinExistence type="predicted"/>
<name>A0A9P5PYW1_9AGAR</name>
<protein>
    <submittedName>
        <fullName evidence="1">Uncharacterized protein</fullName>
    </submittedName>
</protein>
<dbReference type="AlphaFoldDB" id="A0A9P5PYW1"/>
<gene>
    <name evidence="1" type="ORF">BDP27DRAFT_414070</name>
</gene>
<accession>A0A9P5PYW1</accession>